<accession>A0A4Z1J2I8</accession>
<dbReference type="AlphaFoldDB" id="A0A4Z1J2I8"/>
<dbReference type="STRING" id="278944.A0A4Z1J2I8"/>
<dbReference type="Proteomes" id="UP000297452">
    <property type="component" value="Unassembled WGS sequence"/>
</dbReference>
<sequence>MIGVVPSTVTFSDTVQLMEWKAVDVMMDISLFGDVSISGLIRNLYTTTQPPKNISYSTMSSTGNSSSSDLSGTGTSIFGSTIYWPFNSTVALGTTSLSFNNVPCLVNGNIFVLPAQSSFYSNSGSIIVKSGTLKSTSGYGDMTAVLSVIVRVSQGGSSSRIVKSTIFGSKFAWILRRWV</sequence>
<comment type="caution">
    <text evidence="1">The sequence shown here is derived from an EMBL/GenBank/DDBJ whole genome shotgun (WGS) entry which is preliminary data.</text>
</comment>
<reference evidence="1 2" key="1">
    <citation type="submission" date="2017-12" db="EMBL/GenBank/DDBJ databases">
        <title>Comparative genomics of Botrytis spp.</title>
        <authorList>
            <person name="Valero-Jimenez C.A."/>
            <person name="Tapia P."/>
            <person name="Veloso J."/>
            <person name="Silva-Moreno E."/>
            <person name="Staats M."/>
            <person name="Valdes J.H."/>
            <person name="Van Kan J.A.L."/>
        </authorList>
    </citation>
    <scope>NUCLEOTIDE SEQUENCE [LARGE SCALE GENOMIC DNA]</scope>
    <source>
        <strain evidence="1 2">MUCL2120</strain>
    </source>
</reference>
<gene>
    <name evidence="1" type="ORF">BOTNAR_0035g00050</name>
</gene>
<evidence type="ECO:0000313" key="2">
    <source>
        <dbReference type="Proteomes" id="UP000297452"/>
    </source>
</evidence>
<keyword evidence="2" id="KW-1185">Reference proteome</keyword>
<proteinExistence type="predicted"/>
<name>A0A4Z1J2I8_9HELO</name>
<organism evidence="1 2">
    <name type="scientific">Botryotinia narcissicola</name>
    <dbReference type="NCBI Taxonomy" id="278944"/>
    <lineage>
        <taxon>Eukaryota</taxon>
        <taxon>Fungi</taxon>
        <taxon>Dikarya</taxon>
        <taxon>Ascomycota</taxon>
        <taxon>Pezizomycotina</taxon>
        <taxon>Leotiomycetes</taxon>
        <taxon>Helotiales</taxon>
        <taxon>Sclerotiniaceae</taxon>
        <taxon>Botryotinia</taxon>
    </lineage>
</organism>
<dbReference type="EMBL" id="PQXJ01000035">
    <property type="protein sequence ID" value="TGO67796.1"/>
    <property type="molecule type" value="Genomic_DNA"/>
</dbReference>
<dbReference type="OrthoDB" id="3533800at2759"/>
<protein>
    <submittedName>
        <fullName evidence="1">Uncharacterized protein</fullName>
    </submittedName>
</protein>
<evidence type="ECO:0000313" key="1">
    <source>
        <dbReference type="EMBL" id="TGO67796.1"/>
    </source>
</evidence>